<dbReference type="FunFam" id="1.25.40.10:FF:000239">
    <property type="entry name" value="Transmembrane and TPR repeat-containing protein 3"/>
    <property type="match status" value="1"/>
</dbReference>
<feature type="repeat" description="TPR" evidence="16">
    <location>
        <begin position="608"/>
        <end position="641"/>
    </location>
</feature>
<keyword evidence="13 17" id="KW-0472">Membrane</keyword>
<feature type="repeat" description="TPR" evidence="16">
    <location>
        <begin position="386"/>
        <end position="419"/>
    </location>
</feature>
<dbReference type="Pfam" id="PF13181">
    <property type="entry name" value="TPR_8"/>
    <property type="match status" value="3"/>
</dbReference>
<evidence type="ECO:0000256" key="1">
    <source>
        <dbReference type="ARBA" id="ARBA00003582"/>
    </source>
</evidence>
<evidence type="ECO:0000256" key="3">
    <source>
        <dbReference type="ARBA" id="ARBA00004240"/>
    </source>
</evidence>
<comment type="catalytic activity">
    <reaction evidence="15">
        <text>a di-trans,poly-cis-dolichyl beta-D-mannosyl phosphate + L-seryl-[protein] = 3-O-(alpha-D-mannosyl)-L-seryl-[protein] + a di-trans,poly-cis-dolichyl phosphate + H(+)</text>
        <dbReference type="Rhea" id="RHEA:17377"/>
        <dbReference type="Rhea" id="RHEA-COMP:9863"/>
        <dbReference type="Rhea" id="RHEA-COMP:13546"/>
        <dbReference type="Rhea" id="RHEA-COMP:19498"/>
        <dbReference type="Rhea" id="RHEA-COMP:19501"/>
        <dbReference type="ChEBI" id="CHEBI:15378"/>
        <dbReference type="ChEBI" id="CHEBI:29999"/>
        <dbReference type="ChEBI" id="CHEBI:57683"/>
        <dbReference type="ChEBI" id="CHEBI:58211"/>
        <dbReference type="ChEBI" id="CHEBI:137321"/>
        <dbReference type="EC" id="2.4.1.109"/>
    </reaction>
</comment>
<feature type="transmembrane region" description="Helical" evidence="17">
    <location>
        <begin position="345"/>
        <end position="363"/>
    </location>
</feature>
<dbReference type="EMBL" id="CAJPVJ010000133">
    <property type="protein sequence ID" value="CAG2161394.1"/>
    <property type="molecule type" value="Genomic_DNA"/>
</dbReference>
<dbReference type="Pfam" id="PF08409">
    <property type="entry name" value="TMTC_DUF1736"/>
    <property type="match status" value="1"/>
</dbReference>
<dbReference type="PROSITE" id="PS50005">
    <property type="entry name" value="TPR"/>
    <property type="match status" value="5"/>
</dbReference>
<comment type="catalytic activity">
    <reaction evidence="14">
        <text>a di-trans,poly-cis-dolichyl beta-D-mannosyl phosphate + L-threonyl-[protein] = 3-O-(alpha-D-mannosyl)-L-threonyl-[protein] + a di-trans,poly-cis-dolichyl phosphate + H(+)</text>
        <dbReference type="Rhea" id="RHEA:53396"/>
        <dbReference type="Rhea" id="RHEA-COMP:11060"/>
        <dbReference type="Rhea" id="RHEA-COMP:13547"/>
        <dbReference type="Rhea" id="RHEA-COMP:19498"/>
        <dbReference type="Rhea" id="RHEA-COMP:19501"/>
        <dbReference type="ChEBI" id="CHEBI:15378"/>
        <dbReference type="ChEBI" id="CHEBI:30013"/>
        <dbReference type="ChEBI" id="CHEBI:57683"/>
        <dbReference type="ChEBI" id="CHEBI:58211"/>
        <dbReference type="ChEBI" id="CHEBI:137323"/>
        <dbReference type="EC" id="2.4.1.109"/>
    </reaction>
</comment>
<evidence type="ECO:0000256" key="12">
    <source>
        <dbReference type="ARBA" id="ARBA00022989"/>
    </source>
</evidence>
<dbReference type="Gene3D" id="1.25.40.10">
    <property type="entry name" value="Tetratricopeptide repeat domain"/>
    <property type="match status" value="4"/>
</dbReference>
<dbReference type="AlphaFoldDB" id="A0A7R9Q9T1"/>
<dbReference type="Pfam" id="PF00515">
    <property type="entry name" value="TPR_1"/>
    <property type="match status" value="1"/>
</dbReference>
<keyword evidence="9" id="KW-0677">Repeat</keyword>
<dbReference type="UniPathway" id="UPA00378"/>
<dbReference type="PANTHER" id="PTHR44395:SF1">
    <property type="entry name" value="PROTEIN O-MANNOSYL-TRANSFERASE TMTC3"/>
    <property type="match status" value="1"/>
</dbReference>
<evidence type="ECO:0000256" key="5">
    <source>
        <dbReference type="ARBA" id="ARBA00007882"/>
    </source>
</evidence>
<dbReference type="InterPro" id="IPR019734">
    <property type="entry name" value="TPR_rpt"/>
</dbReference>
<comment type="subcellular location">
    <subcellularLocation>
        <location evidence="3">Endoplasmic reticulum</location>
    </subcellularLocation>
    <subcellularLocation>
        <location evidence="2">Membrane</location>
        <topology evidence="2">Multi-pass membrane protein</topology>
    </subcellularLocation>
</comment>
<evidence type="ECO:0000256" key="15">
    <source>
        <dbReference type="ARBA" id="ARBA00045102"/>
    </source>
</evidence>
<dbReference type="EC" id="2.4.1.109" evidence="6"/>
<gene>
    <name evidence="19" type="ORF">ONB1V03_LOCUS1024</name>
</gene>
<comment type="pathway">
    <text evidence="4">Protein modification; protein glycosylation.</text>
</comment>
<evidence type="ECO:0000256" key="16">
    <source>
        <dbReference type="PROSITE-ProRule" id="PRU00339"/>
    </source>
</evidence>
<keyword evidence="8 17" id="KW-0812">Transmembrane</keyword>
<evidence type="ECO:0000256" key="6">
    <source>
        <dbReference type="ARBA" id="ARBA00012839"/>
    </source>
</evidence>
<dbReference type="PANTHER" id="PTHR44395">
    <property type="match status" value="1"/>
</dbReference>
<dbReference type="SMART" id="SM00028">
    <property type="entry name" value="TPR"/>
    <property type="match status" value="9"/>
</dbReference>
<evidence type="ECO:0000256" key="10">
    <source>
        <dbReference type="ARBA" id="ARBA00022803"/>
    </source>
</evidence>
<comment type="similarity">
    <text evidence="5">Belongs to the TMTC family.</text>
</comment>
<comment type="function">
    <text evidence="1">Transfers mannosyl residues to the hydroxyl group of serine or threonine residues.</text>
</comment>
<dbReference type="OrthoDB" id="66906at2759"/>
<evidence type="ECO:0000256" key="14">
    <source>
        <dbReference type="ARBA" id="ARBA00045085"/>
    </source>
</evidence>
<name>A0A7R9Q9T1_9ACAR</name>
<reference evidence="19" key="1">
    <citation type="submission" date="2020-11" db="EMBL/GenBank/DDBJ databases">
        <authorList>
            <person name="Tran Van P."/>
        </authorList>
    </citation>
    <scope>NUCLEOTIDE SEQUENCE</scope>
</reference>
<feature type="repeat" description="TPR" evidence="16">
    <location>
        <begin position="503"/>
        <end position="536"/>
    </location>
</feature>
<keyword evidence="11" id="KW-0256">Endoplasmic reticulum</keyword>
<accession>A0A7R9Q9T1</accession>
<evidence type="ECO:0000259" key="18">
    <source>
        <dbReference type="Pfam" id="PF08409"/>
    </source>
</evidence>
<feature type="repeat" description="TPR" evidence="16">
    <location>
        <begin position="420"/>
        <end position="453"/>
    </location>
</feature>
<evidence type="ECO:0000256" key="9">
    <source>
        <dbReference type="ARBA" id="ARBA00022737"/>
    </source>
</evidence>
<feature type="transmembrane region" description="Helical" evidence="17">
    <location>
        <begin position="276"/>
        <end position="298"/>
    </location>
</feature>
<evidence type="ECO:0000256" key="8">
    <source>
        <dbReference type="ARBA" id="ARBA00022692"/>
    </source>
</evidence>
<feature type="transmembrane region" description="Helical" evidence="17">
    <location>
        <begin position="31"/>
        <end position="54"/>
    </location>
</feature>
<evidence type="ECO:0000313" key="20">
    <source>
        <dbReference type="Proteomes" id="UP000728032"/>
    </source>
</evidence>
<feature type="domain" description="DUF1736" evidence="18">
    <location>
        <begin position="185"/>
        <end position="256"/>
    </location>
</feature>
<evidence type="ECO:0000256" key="7">
    <source>
        <dbReference type="ARBA" id="ARBA00022679"/>
    </source>
</evidence>
<dbReference type="GO" id="GO:0004169">
    <property type="term" value="F:dolichyl-phosphate-mannose-protein mannosyltransferase activity"/>
    <property type="evidence" value="ECO:0007669"/>
    <property type="project" value="UniProtKB-EC"/>
</dbReference>
<evidence type="ECO:0000256" key="13">
    <source>
        <dbReference type="ARBA" id="ARBA00023136"/>
    </source>
</evidence>
<dbReference type="InterPro" id="IPR013618">
    <property type="entry name" value="TMTC_DUF1736"/>
</dbReference>
<keyword evidence="7" id="KW-0808">Transferase</keyword>
<feature type="transmembrane region" description="Helical" evidence="17">
    <location>
        <begin position="247"/>
        <end position="264"/>
    </location>
</feature>
<keyword evidence="10 16" id="KW-0802">TPR repeat</keyword>
<dbReference type="PROSITE" id="PS50293">
    <property type="entry name" value="TPR_REGION"/>
    <property type="match status" value="3"/>
</dbReference>
<dbReference type="SUPFAM" id="SSF48452">
    <property type="entry name" value="TPR-like"/>
    <property type="match status" value="2"/>
</dbReference>
<dbReference type="GO" id="GO:0016020">
    <property type="term" value="C:membrane"/>
    <property type="evidence" value="ECO:0007669"/>
    <property type="project" value="UniProtKB-SubCell"/>
</dbReference>
<protein>
    <recommendedName>
        <fullName evidence="6">dolichyl-phosphate-mannose--protein mannosyltransferase</fullName>
        <ecNumber evidence="6">2.4.1.109</ecNumber>
    </recommendedName>
</protein>
<evidence type="ECO:0000313" key="19">
    <source>
        <dbReference type="EMBL" id="CAD7637794.1"/>
    </source>
</evidence>
<evidence type="ECO:0000256" key="4">
    <source>
        <dbReference type="ARBA" id="ARBA00004922"/>
    </source>
</evidence>
<dbReference type="Proteomes" id="UP000728032">
    <property type="component" value="Unassembled WGS sequence"/>
</dbReference>
<dbReference type="GO" id="GO:0005783">
    <property type="term" value="C:endoplasmic reticulum"/>
    <property type="evidence" value="ECO:0007669"/>
    <property type="project" value="UniProtKB-SubCell"/>
</dbReference>
<dbReference type="EMBL" id="OC914958">
    <property type="protein sequence ID" value="CAD7637794.1"/>
    <property type="molecule type" value="Genomic_DNA"/>
</dbReference>
<proteinExistence type="inferred from homology"/>
<keyword evidence="20" id="KW-1185">Reference proteome</keyword>
<feature type="transmembrane region" description="Helical" evidence="17">
    <location>
        <begin position="162"/>
        <end position="182"/>
    </location>
</feature>
<feature type="repeat" description="TPR" evidence="16">
    <location>
        <begin position="537"/>
        <end position="570"/>
    </location>
</feature>
<dbReference type="InterPro" id="IPR011990">
    <property type="entry name" value="TPR-like_helical_dom_sf"/>
</dbReference>
<organism evidence="19">
    <name type="scientific">Oppiella nova</name>
    <dbReference type="NCBI Taxonomy" id="334625"/>
    <lineage>
        <taxon>Eukaryota</taxon>
        <taxon>Metazoa</taxon>
        <taxon>Ecdysozoa</taxon>
        <taxon>Arthropoda</taxon>
        <taxon>Chelicerata</taxon>
        <taxon>Arachnida</taxon>
        <taxon>Acari</taxon>
        <taxon>Acariformes</taxon>
        <taxon>Sarcoptiformes</taxon>
        <taxon>Oribatida</taxon>
        <taxon>Brachypylina</taxon>
        <taxon>Oppioidea</taxon>
        <taxon>Oppiidae</taxon>
        <taxon>Oppiella</taxon>
    </lineage>
</organism>
<dbReference type="Pfam" id="PF13414">
    <property type="entry name" value="TPR_11"/>
    <property type="match status" value="1"/>
</dbReference>
<evidence type="ECO:0000256" key="11">
    <source>
        <dbReference type="ARBA" id="ARBA00022824"/>
    </source>
</evidence>
<sequence length="774" mass="89000">MSRMSTPSPDLLNCGQMRRWSDGLEDSPPRWHFLLIALVSFGIYINSFGCGFAFDDMSAIRDNRDLRPRTPLSQLFLNDFWGQGMTKVWYGMVCHEWMWFLLSIALVSMATLSKEQGITAIAICGVYEVFIAQRLNLSNLFFVAQNLMTSKASPPSWLRESFLRLSVLFAATCLMIMTRLRIMGSQLPVFTKFDNPANSAPTPARQLTLNFMLPMNGWLLLFPDGLCCDWTMNSIPLIESYSDVRNVATIVFYVIFAVLVWNAFTSNNTMQSQVLIISVAFIVFPFLPASNLFFPVGFVIAERILYMPSFGFCMLFGVGFHRIYHKLSQDKTNVSKSMSTTKKRLLVSVLIFVLIFHSIKTFIRNYDWESEYTIFMAGIKINKRNAKLYNNVGHALEGQHKYTEALQYFLKAIDVQPDDIGAHMNVGRTYNNLNKYELSEQAFNRAKDLLPRPRPGERYQARVAPSHLNVFLNLANLIARNRSRLEEADALYRQAISMRADYTQAYINRGDILIRMNRTREAQEVYEKALQFDSSNPDIYYNLGVVLLEQSKATQALVYFNKALELNPSHEQSLMNSAILIQESGSHELRPLAQQRLQFLIENGKANERVYFNLGMLSMDAKDYPNAEKWFRAAIHLKHDFRSATFNLALLLSDTGRPLEAVPFLKQLLRHHSDHIKGLILLGDIYINHVKDLEAAEECYKKIVRLDATNIQGRHNLCVVFVEREELERAEDCLLEVSSLAPNEEYIRKHLRIVRTRIAKLRQKQNNIHKEDSL</sequence>
<keyword evidence="12 17" id="KW-1133">Transmembrane helix</keyword>
<feature type="transmembrane region" description="Helical" evidence="17">
    <location>
        <begin position="304"/>
        <end position="324"/>
    </location>
</feature>
<dbReference type="FunFam" id="1.25.40.10:FF:000528">
    <property type="entry name" value="Transmembrane and TPR repeat-containing protein 3"/>
    <property type="match status" value="1"/>
</dbReference>
<evidence type="ECO:0000256" key="17">
    <source>
        <dbReference type="SAM" id="Phobius"/>
    </source>
</evidence>
<evidence type="ECO:0000256" key="2">
    <source>
        <dbReference type="ARBA" id="ARBA00004141"/>
    </source>
</evidence>